<keyword evidence="5" id="KW-1185">Reference proteome</keyword>
<dbReference type="InterPro" id="IPR011856">
    <property type="entry name" value="tRNA_endonuc-like_dom_sf"/>
</dbReference>
<dbReference type="RefSeq" id="WP_103286814.1">
    <property type="nucleotide sequence ID" value="NZ_LT981265.1"/>
</dbReference>
<dbReference type="AlphaFoldDB" id="A0A2K5ASG0"/>
<keyword evidence="4" id="KW-0540">Nuclease</keyword>
<dbReference type="GeneID" id="41595383"/>
<organism evidence="4 5">
    <name type="scientific">Candidatus Nitrosocaldus cavascurensis</name>
    <dbReference type="NCBI Taxonomy" id="2058097"/>
    <lineage>
        <taxon>Archaea</taxon>
        <taxon>Nitrososphaerota</taxon>
        <taxon>Nitrososphaeria</taxon>
        <taxon>Candidatus Nitrosocaldales</taxon>
        <taxon>Candidatus Nitrosocaldaceae</taxon>
        <taxon>Candidatus Nitrosocaldus</taxon>
    </lineage>
</organism>
<keyword evidence="4" id="KW-0378">Hydrolase</keyword>
<dbReference type="InterPro" id="IPR056086">
    <property type="entry name" value="DUF7669"/>
</dbReference>
<dbReference type="PANTHER" id="PTHR38814:SF1">
    <property type="entry name" value="ENDONUCLEASE NUCS"/>
    <property type="match status" value="1"/>
</dbReference>
<dbReference type="InterPro" id="IPR048301">
    <property type="entry name" value="NucS_C"/>
</dbReference>
<dbReference type="Proteomes" id="UP000236248">
    <property type="component" value="Chromosome NCAV"/>
</dbReference>
<dbReference type="GO" id="GO:0004519">
    <property type="term" value="F:endonuclease activity"/>
    <property type="evidence" value="ECO:0007669"/>
    <property type="project" value="UniProtKB-KW"/>
</dbReference>
<keyword evidence="4" id="KW-0255">Endonuclease</keyword>
<dbReference type="Pfam" id="PF24706">
    <property type="entry name" value="DUF7669"/>
    <property type="match status" value="1"/>
</dbReference>
<dbReference type="Gene3D" id="3.40.1350.10">
    <property type="match status" value="1"/>
</dbReference>
<dbReference type="InterPro" id="IPR002793">
    <property type="entry name" value="Endonuclease_NucS"/>
</dbReference>
<evidence type="ECO:0000313" key="4">
    <source>
        <dbReference type="EMBL" id="SPC34549.1"/>
    </source>
</evidence>
<feature type="domain" description="DUF7669" evidence="3">
    <location>
        <begin position="4"/>
        <end position="74"/>
    </location>
</feature>
<dbReference type="Pfam" id="PF01939">
    <property type="entry name" value="NucS_C"/>
    <property type="match status" value="1"/>
</dbReference>
<keyword evidence="1" id="KW-0238">DNA-binding</keyword>
<dbReference type="KEGG" id="ncv:NCAV_1383"/>
<sequence>MTLSEALKEVFTELNRISAKEVIRIINERYPNRWKKNTIKAHLYGCSVNRPSAYTQHPYMPKFLFDLGGGMYELYNPEKHGKYDKGYPISIKPAEASGEKEHEEEKISLSLERDLEEYISRNLGQIEEGLTLYSEEGSSGRQYSIDVGRIDLLAMDKGGNFVVIELKAGLATDRVIGQVLGYMRYVRKNLAKGKDVRGIIVADDFDERLKYAVAEIPKLKLKKYIVKFEFRDIEV</sequence>
<accession>A0A2K5ASG0</accession>
<evidence type="ECO:0000256" key="1">
    <source>
        <dbReference type="ARBA" id="ARBA00023125"/>
    </source>
</evidence>
<dbReference type="GO" id="GO:0003677">
    <property type="term" value="F:DNA binding"/>
    <property type="evidence" value="ECO:0007669"/>
    <property type="project" value="UniProtKB-KW"/>
</dbReference>
<feature type="domain" description="Endonuclease NucS C-terminal" evidence="2">
    <location>
        <begin position="112"/>
        <end position="207"/>
    </location>
</feature>
<reference evidence="5" key="1">
    <citation type="submission" date="2018-01" db="EMBL/GenBank/DDBJ databases">
        <authorList>
            <person name="Kerou L M."/>
        </authorList>
    </citation>
    <scope>NUCLEOTIDE SEQUENCE [LARGE SCALE GENOMIC DNA]</scope>
    <source>
        <strain evidence="5">SCU2</strain>
    </source>
</reference>
<evidence type="ECO:0000259" key="3">
    <source>
        <dbReference type="Pfam" id="PF24706"/>
    </source>
</evidence>
<proteinExistence type="predicted"/>
<dbReference type="PANTHER" id="PTHR38814">
    <property type="entry name" value="ENDONUCLEASE NUCS"/>
    <property type="match status" value="1"/>
</dbReference>
<name>A0A2K5ASG0_9ARCH</name>
<evidence type="ECO:0000259" key="2">
    <source>
        <dbReference type="Pfam" id="PF01939"/>
    </source>
</evidence>
<evidence type="ECO:0000313" key="5">
    <source>
        <dbReference type="Proteomes" id="UP000236248"/>
    </source>
</evidence>
<dbReference type="EMBL" id="LT981265">
    <property type="protein sequence ID" value="SPC34549.1"/>
    <property type="molecule type" value="Genomic_DNA"/>
</dbReference>
<gene>
    <name evidence="4" type="ORF">NCAV_1383</name>
</gene>
<dbReference type="CDD" id="cd22341">
    <property type="entry name" value="NucS-like"/>
    <property type="match status" value="1"/>
</dbReference>
<protein>
    <submittedName>
        <fullName evidence="4">Putative RecB family endonuclease</fullName>
    </submittedName>
</protein>